<dbReference type="AlphaFoldDB" id="A0A3N1CQI4"/>
<dbReference type="Pfam" id="PF13491">
    <property type="entry name" value="FtsK_4TM"/>
    <property type="match status" value="1"/>
</dbReference>
<dbReference type="GO" id="GO:0005524">
    <property type="term" value="F:ATP binding"/>
    <property type="evidence" value="ECO:0007669"/>
    <property type="project" value="UniProtKB-UniRule"/>
</dbReference>
<comment type="function">
    <text evidence="13">Essential cell division protein that coordinates cell division and chromosome segregation. The N-terminus is involved in assembly of the cell-division machinery. The C-terminus functions as a DNA motor that moves dsDNA in an ATP-dependent manner towards the dif recombination site, which is located within the replication terminus region. Required for activation of the Xer recombinase, allowing activation of chromosome unlinking by recombination.</text>
</comment>
<comment type="caution">
    <text evidence="19">The sequence shown here is derived from an EMBL/GenBank/DDBJ whole genome shotgun (WGS) entry which is preliminary data.</text>
</comment>
<keyword evidence="6 15" id="KW-0547">Nucleotide-binding</keyword>
<dbReference type="SUPFAM" id="SSF52540">
    <property type="entry name" value="P-loop containing nucleoside triphosphate hydrolases"/>
    <property type="match status" value="1"/>
</dbReference>
<dbReference type="InterPro" id="IPR027417">
    <property type="entry name" value="P-loop_NTPase"/>
</dbReference>
<dbReference type="InterPro" id="IPR050206">
    <property type="entry name" value="FtsK/SpoIIIE/SftA"/>
</dbReference>
<feature type="binding site" evidence="15">
    <location>
        <begin position="531"/>
        <end position="538"/>
    </location>
    <ligand>
        <name>ATP</name>
        <dbReference type="ChEBI" id="CHEBI:30616"/>
    </ligand>
</feature>
<protein>
    <submittedName>
        <fullName evidence="19">S-DNA-T family DNA segregation ATPase FtsK/SpoIIIE</fullName>
    </submittedName>
</protein>
<evidence type="ECO:0000256" key="11">
    <source>
        <dbReference type="ARBA" id="ARBA00023136"/>
    </source>
</evidence>
<dbReference type="Pfam" id="PF09397">
    <property type="entry name" value="FtsK_gamma"/>
    <property type="match status" value="1"/>
</dbReference>
<name>A0A3N1CQI4_9ACTN</name>
<dbReference type="InterPro" id="IPR018541">
    <property type="entry name" value="Ftsk_gamma"/>
</dbReference>
<dbReference type="Gene3D" id="3.40.50.300">
    <property type="entry name" value="P-loop containing nucleotide triphosphate hydrolases"/>
    <property type="match status" value="1"/>
</dbReference>
<dbReference type="Gene3D" id="3.30.980.40">
    <property type="match status" value="1"/>
</dbReference>
<dbReference type="EMBL" id="RJKE01000001">
    <property type="protein sequence ID" value="ROO83576.1"/>
    <property type="molecule type" value="Genomic_DNA"/>
</dbReference>
<evidence type="ECO:0000256" key="9">
    <source>
        <dbReference type="ARBA" id="ARBA00022989"/>
    </source>
</evidence>
<accession>A0A3N1CQI4</accession>
<dbReference type="GO" id="GO:0005886">
    <property type="term" value="C:plasma membrane"/>
    <property type="evidence" value="ECO:0007669"/>
    <property type="project" value="UniProtKB-SubCell"/>
</dbReference>
<feature type="region of interest" description="Disordered" evidence="16">
    <location>
        <begin position="1"/>
        <end position="56"/>
    </location>
</feature>
<dbReference type="InterPro" id="IPR002543">
    <property type="entry name" value="FtsK_dom"/>
</dbReference>
<keyword evidence="11 17" id="KW-0472">Membrane</keyword>
<dbReference type="SMART" id="SM00843">
    <property type="entry name" value="Ftsk_gamma"/>
    <property type="match status" value="1"/>
</dbReference>
<dbReference type="PANTHER" id="PTHR22683:SF41">
    <property type="entry name" value="DNA TRANSLOCASE FTSK"/>
    <property type="match status" value="1"/>
</dbReference>
<feature type="transmembrane region" description="Helical" evidence="17">
    <location>
        <begin position="170"/>
        <end position="188"/>
    </location>
</feature>
<evidence type="ECO:0000256" key="10">
    <source>
        <dbReference type="ARBA" id="ARBA00023125"/>
    </source>
</evidence>
<feature type="compositionally biased region" description="Low complexity" evidence="16">
    <location>
        <begin position="1"/>
        <end position="15"/>
    </location>
</feature>
<reference evidence="19 20" key="1">
    <citation type="submission" date="2018-11" db="EMBL/GenBank/DDBJ databases">
        <title>Sequencing the genomes of 1000 actinobacteria strains.</title>
        <authorList>
            <person name="Klenk H.-P."/>
        </authorList>
    </citation>
    <scope>NUCLEOTIDE SEQUENCE [LARGE SCALE GENOMIC DNA]</scope>
    <source>
        <strain evidence="19 20">DSM 44254</strain>
    </source>
</reference>
<keyword evidence="5 17" id="KW-0812">Transmembrane</keyword>
<dbReference type="PANTHER" id="PTHR22683">
    <property type="entry name" value="SPORULATION PROTEIN RELATED"/>
    <property type="match status" value="1"/>
</dbReference>
<feature type="transmembrane region" description="Helical" evidence="17">
    <location>
        <begin position="103"/>
        <end position="122"/>
    </location>
</feature>
<evidence type="ECO:0000313" key="19">
    <source>
        <dbReference type="EMBL" id="ROO83576.1"/>
    </source>
</evidence>
<dbReference type="GO" id="GO:0003677">
    <property type="term" value="F:DNA binding"/>
    <property type="evidence" value="ECO:0007669"/>
    <property type="project" value="UniProtKB-KW"/>
</dbReference>
<dbReference type="SUPFAM" id="SSF46785">
    <property type="entry name" value="Winged helix' DNA-binding domain"/>
    <property type="match status" value="1"/>
</dbReference>
<comment type="subcellular location">
    <subcellularLocation>
        <location evidence="1">Cell membrane</location>
        <topology evidence="1">Multi-pass membrane protein</topology>
    </subcellularLocation>
</comment>
<dbReference type="OrthoDB" id="9807790at2"/>
<dbReference type="InterPro" id="IPR041027">
    <property type="entry name" value="FtsK_alpha"/>
</dbReference>
<dbReference type="RefSeq" id="WP_123662841.1">
    <property type="nucleotide sequence ID" value="NZ_RJKE01000001.1"/>
</dbReference>
<keyword evidence="8 15" id="KW-0067">ATP-binding</keyword>
<evidence type="ECO:0000256" key="4">
    <source>
        <dbReference type="ARBA" id="ARBA00022618"/>
    </source>
</evidence>
<dbReference type="InterPro" id="IPR003593">
    <property type="entry name" value="AAA+_ATPase"/>
</dbReference>
<dbReference type="Gene3D" id="1.10.10.10">
    <property type="entry name" value="Winged helix-like DNA-binding domain superfamily/Winged helix DNA-binding domain"/>
    <property type="match status" value="1"/>
</dbReference>
<dbReference type="InterPro" id="IPR036390">
    <property type="entry name" value="WH_DNA-bd_sf"/>
</dbReference>
<dbReference type="InterPro" id="IPR036388">
    <property type="entry name" value="WH-like_DNA-bd_sf"/>
</dbReference>
<feature type="compositionally biased region" description="Basic and acidic residues" evidence="16">
    <location>
        <begin position="293"/>
        <end position="308"/>
    </location>
</feature>
<keyword evidence="12" id="KW-0131">Cell cycle</keyword>
<evidence type="ECO:0000256" key="16">
    <source>
        <dbReference type="SAM" id="MobiDB-lite"/>
    </source>
</evidence>
<evidence type="ECO:0000256" key="2">
    <source>
        <dbReference type="ARBA" id="ARBA00006474"/>
    </source>
</evidence>
<evidence type="ECO:0000256" key="1">
    <source>
        <dbReference type="ARBA" id="ARBA00004651"/>
    </source>
</evidence>
<gene>
    <name evidence="19" type="ORF">EDD29_1082</name>
</gene>
<comment type="similarity">
    <text evidence="2">Belongs to the FtsK/SpoIIIE/SftA family.</text>
</comment>
<dbReference type="Pfam" id="PF01580">
    <property type="entry name" value="FtsK_SpoIIIE"/>
    <property type="match status" value="1"/>
</dbReference>
<feature type="transmembrane region" description="Helical" evidence="17">
    <location>
        <begin position="62"/>
        <end position="82"/>
    </location>
</feature>
<evidence type="ECO:0000256" key="12">
    <source>
        <dbReference type="ARBA" id="ARBA00023306"/>
    </source>
</evidence>
<dbReference type="InterPro" id="IPR025199">
    <property type="entry name" value="FtsK_4TM"/>
</dbReference>
<dbReference type="GO" id="GO:0007059">
    <property type="term" value="P:chromosome segregation"/>
    <property type="evidence" value="ECO:0007669"/>
    <property type="project" value="UniProtKB-KW"/>
</dbReference>
<dbReference type="SMART" id="SM00382">
    <property type="entry name" value="AAA"/>
    <property type="match status" value="1"/>
</dbReference>
<feature type="domain" description="FtsK" evidence="18">
    <location>
        <begin position="514"/>
        <end position="714"/>
    </location>
</feature>
<dbReference type="PROSITE" id="PS50901">
    <property type="entry name" value="FTSK"/>
    <property type="match status" value="1"/>
</dbReference>
<evidence type="ECO:0000313" key="20">
    <source>
        <dbReference type="Proteomes" id="UP000272400"/>
    </source>
</evidence>
<evidence type="ECO:0000256" key="7">
    <source>
        <dbReference type="ARBA" id="ARBA00022829"/>
    </source>
</evidence>
<keyword evidence="10" id="KW-0238">DNA-binding</keyword>
<evidence type="ECO:0000256" key="8">
    <source>
        <dbReference type="ARBA" id="ARBA00022840"/>
    </source>
</evidence>
<keyword evidence="3" id="KW-1003">Cell membrane</keyword>
<evidence type="ECO:0000256" key="3">
    <source>
        <dbReference type="ARBA" id="ARBA00022475"/>
    </source>
</evidence>
<dbReference type="CDD" id="cd01127">
    <property type="entry name" value="TrwB_TraG_TraD_VirD4"/>
    <property type="match status" value="1"/>
</dbReference>
<proteinExistence type="inferred from homology"/>
<feature type="compositionally biased region" description="Basic residues" evidence="16">
    <location>
        <begin position="28"/>
        <end position="37"/>
    </location>
</feature>
<keyword evidence="9 17" id="KW-1133">Transmembrane helix</keyword>
<evidence type="ECO:0000256" key="14">
    <source>
        <dbReference type="ARBA" id="ARBA00025923"/>
    </source>
</evidence>
<keyword evidence="4" id="KW-0132">Cell division</keyword>
<dbReference type="GO" id="GO:0051301">
    <property type="term" value="P:cell division"/>
    <property type="evidence" value="ECO:0007669"/>
    <property type="project" value="UniProtKB-KW"/>
</dbReference>
<comment type="subunit">
    <text evidence="14">Homohexamer. Forms a ring that surrounds DNA.</text>
</comment>
<dbReference type="Pfam" id="PF17854">
    <property type="entry name" value="FtsK_alpha"/>
    <property type="match status" value="1"/>
</dbReference>
<evidence type="ECO:0000256" key="17">
    <source>
        <dbReference type="SAM" id="Phobius"/>
    </source>
</evidence>
<keyword evidence="20" id="KW-1185">Reference proteome</keyword>
<evidence type="ECO:0000256" key="15">
    <source>
        <dbReference type="PROSITE-ProRule" id="PRU00289"/>
    </source>
</evidence>
<evidence type="ECO:0000256" key="5">
    <source>
        <dbReference type="ARBA" id="ARBA00022692"/>
    </source>
</evidence>
<keyword evidence="7" id="KW-0159">Chromosome partition</keyword>
<organism evidence="19 20">
    <name type="scientific">Actinocorallia herbida</name>
    <dbReference type="NCBI Taxonomy" id="58109"/>
    <lineage>
        <taxon>Bacteria</taxon>
        <taxon>Bacillati</taxon>
        <taxon>Actinomycetota</taxon>
        <taxon>Actinomycetes</taxon>
        <taxon>Streptosporangiales</taxon>
        <taxon>Thermomonosporaceae</taxon>
        <taxon>Actinocorallia</taxon>
    </lineage>
</organism>
<feature type="compositionally biased region" description="Basic and acidic residues" evidence="16">
    <location>
        <begin position="263"/>
        <end position="286"/>
    </location>
</feature>
<sequence length="863" mass="92397">MAPRASGGTRNSSRGGSSGPAGKTTPAPRRRTAKAPHKGGQQAPRRRAPEPRRSGPGPISRLFLGFFRMLASFWMLVARGVGSMFRAYGDGARELEPEHRRDGAGLSLLGVAIVFASVTWWTPHGWFTEVLEMLTRGGLGKFAMALPLLLAFLAWSTLRHPERHEDAGRIAIGCSALFLGVAGVVHIASGSPAPSDMEHVRKAGGVLGWLVSAPLETLLSAWVAVPLLLLISFFGLLVVTKTPVHRIPDRFDELMRLTFLRDRGAADPDGPGADKDGKKGKSEGGGRRRRKKDREQEGEFEVGQHTRPYDTPVVEPEKPAKPGKRPPLSDEIFGDDEAPEPPLADAFPDAATAEAPAVPDPTPAPAQTEQLKIGPSGDGYQLPEPGLLKAGSAIKPRTKANDIVVNALTGVLEQFDVDAQVTGFTRGPTITRYEIELGPAVKVEKVIALTKNISYAVKSQDVRIISPIPGKSAIGVEIPNTDKDLVSLGDVLRSQVAAADQHSMLVGLGKDVEGRTVVANLAKMPHILIAGATGAGKSTCINGLITSILMRATPDEVRLILVDPKRVELSAYAGIPHLITPIITNPKRAAEALGWVVGEMDRRYDDLAASGFRHIDDFNKVVRAGRLSAPPGSERVYTPYPYLLVIVDELADLMMVAPRDVEDHVVRITQLARAAGIHLVLATQRPSVDVVTGLIKANVPSRLAFATSSLADSRVILDQPGAEKLVGQGDALFLPMGASKPMRLQNAYVSEKEIAGIVAHCKAQMEAEYATDVQAEAGPRKEIDEEIGDDLQLLVQAIELVVSTQFGSTSMLQRKLRVGFAKAGRLMDLMESRGIVGPSEGSKARDVLVKPDGLAEVLALLNS</sequence>
<evidence type="ECO:0000256" key="6">
    <source>
        <dbReference type="ARBA" id="ARBA00022741"/>
    </source>
</evidence>
<feature type="compositionally biased region" description="Low complexity" evidence="16">
    <location>
        <begin position="343"/>
        <end position="357"/>
    </location>
</feature>
<feature type="transmembrane region" description="Helical" evidence="17">
    <location>
        <begin position="219"/>
        <end position="240"/>
    </location>
</feature>
<dbReference type="Proteomes" id="UP000272400">
    <property type="component" value="Unassembled WGS sequence"/>
</dbReference>
<feature type="transmembrane region" description="Helical" evidence="17">
    <location>
        <begin position="142"/>
        <end position="158"/>
    </location>
</feature>
<feature type="region of interest" description="Disordered" evidence="16">
    <location>
        <begin position="263"/>
        <end position="377"/>
    </location>
</feature>
<evidence type="ECO:0000256" key="13">
    <source>
        <dbReference type="ARBA" id="ARBA00024986"/>
    </source>
</evidence>
<evidence type="ECO:0000259" key="18">
    <source>
        <dbReference type="PROSITE" id="PS50901"/>
    </source>
</evidence>